<evidence type="ECO:0000259" key="4">
    <source>
        <dbReference type="PROSITE" id="PS01124"/>
    </source>
</evidence>
<dbReference type="PROSITE" id="PS01124">
    <property type="entry name" value="HTH_ARAC_FAMILY_2"/>
    <property type="match status" value="1"/>
</dbReference>
<keyword evidence="6" id="KW-1185">Reference proteome</keyword>
<reference evidence="5 6" key="1">
    <citation type="submission" date="2018-06" db="EMBL/GenBank/DDBJ databases">
        <title>Genomic Encyclopedia of Archaeal and Bacterial Type Strains, Phase II (KMG-II): from individual species to whole genera.</title>
        <authorList>
            <person name="Goeker M."/>
        </authorList>
    </citation>
    <scope>NUCLEOTIDE SEQUENCE [LARGE SCALE GENOMIC DNA]</scope>
    <source>
        <strain evidence="5 6">DSM 15361</strain>
    </source>
</reference>
<dbReference type="EMBL" id="QKYV01000004">
    <property type="protein sequence ID" value="PZW40478.1"/>
    <property type="molecule type" value="Genomic_DNA"/>
</dbReference>
<gene>
    <name evidence="5" type="ORF">LX95_01541</name>
</gene>
<evidence type="ECO:0000313" key="5">
    <source>
        <dbReference type="EMBL" id="PZW40478.1"/>
    </source>
</evidence>
<evidence type="ECO:0000256" key="3">
    <source>
        <dbReference type="ARBA" id="ARBA00023163"/>
    </source>
</evidence>
<keyword evidence="2 5" id="KW-0238">DNA-binding</keyword>
<dbReference type="SMART" id="SM00342">
    <property type="entry name" value="HTH_ARAC"/>
    <property type="match status" value="1"/>
</dbReference>
<dbReference type="Gene3D" id="1.10.10.60">
    <property type="entry name" value="Homeodomain-like"/>
    <property type="match status" value="1"/>
</dbReference>
<dbReference type="PANTHER" id="PTHR43280">
    <property type="entry name" value="ARAC-FAMILY TRANSCRIPTIONAL REGULATOR"/>
    <property type="match status" value="1"/>
</dbReference>
<dbReference type="Pfam" id="PF12833">
    <property type="entry name" value="HTH_18"/>
    <property type="match status" value="1"/>
</dbReference>
<name>A0A2W7I2G1_9FLAO</name>
<comment type="caution">
    <text evidence="5">The sequence shown here is derived from an EMBL/GenBank/DDBJ whole genome shotgun (WGS) entry which is preliminary data.</text>
</comment>
<accession>A0A2W7I2G1</accession>
<evidence type="ECO:0000256" key="2">
    <source>
        <dbReference type="ARBA" id="ARBA00023125"/>
    </source>
</evidence>
<dbReference type="Proteomes" id="UP000249542">
    <property type="component" value="Unassembled WGS sequence"/>
</dbReference>
<feature type="domain" description="HTH araC/xylS-type" evidence="4">
    <location>
        <begin position="178"/>
        <end position="276"/>
    </location>
</feature>
<keyword evidence="3" id="KW-0804">Transcription</keyword>
<dbReference type="InterPro" id="IPR009057">
    <property type="entry name" value="Homeodomain-like_sf"/>
</dbReference>
<dbReference type="InterPro" id="IPR018060">
    <property type="entry name" value="HTH_AraC"/>
</dbReference>
<proteinExistence type="predicted"/>
<dbReference type="RefSeq" id="WP_111540864.1">
    <property type="nucleotide sequence ID" value="NZ_QKYV01000004.1"/>
</dbReference>
<evidence type="ECO:0000256" key="1">
    <source>
        <dbReference type="ARBA" id="ARBA00023015"/>
    </source>
</evidence>
<dbReference type="AlphaFoldDB" id="A0A2W7I2G1"/>
<sequence length="289" mass="33840">MYEKTFRGINNEFLQLQEIKNGNSISFNQEHLSPLIFIWVKGEKSNITFEGSKIGIVSNTILCLNSFDKIQFTNLDNARIIKFNREFYCVLDHDKDVSCKGILFYGTNQLPNFQIPQEEVDKFETLWKMFEVEMQSKDKLQLEMLQTMLKRFIILCTRMFKVQNQLIKLDTEEIDIVREFNFLVEQNFKTVHSVKDYASLLNKSPKTLSNLFSKVSEKTPLQIIHQRKCIEAKRFLRYTDKSIKEIAYEIGFEDIHAFSKFFKKMEHISPSDFKNTTLGTIATSSGTKA</sequence>
<dbReference type="GO" id="GO:0043565">
    <property type="term" value="F:sequence-specific DNA binding"/>
    <property type="evidence" value="ECO:0007669"/>
    <property type="project" value="InterPro"/>
</dbReference>
<organism evidence="5 6">
    <name type="scientific">Mesonia algae</name>
    <dbReference type="NCBI Taxonomy" id="213248"/>
    <lineage>
        <taxon>Bacteria</taxon>
        <taxon>Pseudomonadati</taxon>
        <taxon>Bacteroidota</taxon>
        <taxon>Flavobacteriia</taxon>
        <taxon>Flavobacteriales</taxon>
        <taxon>Flavobacteriaceae</taxon>
        <taxon>Mesonia</taxon>
    </lineage>
</organism>
<dbReference type="GO" id="GO:0003700">
    <property type="term" value="F:DNA-binding transcription factor activity"/>
    <property type="evidence" value="ECO:0007669"/>
    <property type="project" value="InterPro"/>
</dbReference>
<dbReference type="SUPFAM" id="SSF46689">
    <property type="entry name" value="Homeodomain-like"/>
    <property type="match status" value="1"/>
</dbReference>
<protein>
    <submittedName>
        <fullName evidence="5">AraC-like DNA-binding protein</fullName>
    </submittedName>
</protein>
<keyword evidence="1" id="KW-0805">Transcription regulation</keyword>
<dbReference type="PANTHER" id="PTHR43280:SF32">
    <property type="entry name" value="TRANSCRIPTIONAL REGULATORY PROTEIN"/>
    <property type="match status" value="1"/>
</dbReference>
<evidence type="ECO:0000313" key="6">
    <source>
        <dbReference type="Proteomes" id="UP000249542"/>
    </source>
</evidence>